<feature type="region of interest" description="Disordered" evidence="1">
    <location>
        <begin position="139"/>
        <end position="165"/>
    </location>
</feature>
<keyword evidence="2" id="KW-1133">Transmembrane helix</keyword>
<proteinExistence type="predicted"/>
<dbReference type="Proteomes" id="UP001209755">
    <property type="component" value="Unassembled WGS sequence"/>
</dbReference>
<gene>
    <name evidence="3" type="ORF">M2319_004063</name>
</gene>
<reference evidence="4" key="1">
    <citation type="submission" date="2023-07" db="EMBL/GenBank/DDBJ databases">
        <title>Genome sequencing of Purple Non-Sulfur Bacteria from various extreme environments.</title>
        <authorList>
            <person name="Mayer M."/>
        </authorList>
    </citation>
    <scope>NUCLEOTIDE SEQUENCE [LARGE SCALE GENOMIC DNA]</scope>
    <source>
        <strain evidence="4">DSM 17935</strain>
    </source>
</reference>
<feature type="transmembrane region" description="Helical" evidence="2">
    <location>
        <begin position="12"/>
        <end position="29"/>
    </location>
</feature>
<evidence type="ECO:0000313" key="3">
    <source>
        <dbReference type="EMBL" id="MCW2309704.1"/>
    </source>
</evidence>
<comment type="caution">
    <text evidence="3">The sequence shown here is derived from an EMBL/GenBank/DDBJ whole genome shotgun (WGS) entry which is preliminary data.</text>
</comment>
<evidence type="ECO:0000313" key="4">
    <source>
        <dbReference type="Proteomes" id="UP001209755"/>
    </source>
</evidence>
<keyword evidence="4" id="KW-1185">Reference proteome</keyword>
<sequence>MTVQKLPDEERFIIAVLWMCGWPVAAIAARCGATPGKVRGVVHRLPYPPRSELSVADRQKILDELKAGRRDGGRLPDTMFVAEFLEAGQVKTVRRIDFSGGERRSYQVDYGDRETVRLPRDVQPKGLGSLPVETDHIAAGRRRDGPVAKAEPGRGGRRRILEDASEKGSPILQLRDHSAAPLEYLEFKHVLQDRPKKDMTREQVVWMDGAEHRRLVAARRLRDVFEGAEISPARSLDLMKAPGGAGRPSSIADYVLDCQKEVARLREGLPEGLLAILEAVVHRDLWIWQDVRRRSEKRRIFDDIRRGLDFVSFVHGEVSLGELSWRWPEPYSQELYRRLRPFIHRTGGKG</sequence>
<protein>
    <submittedName>
        <fullName evidence="3">Uncharacterized protein</fullName>
    </submittedName>
</protein>
<keyword evidence="2" id="KW-0812">Transmembrane</keyword>
<accession>A0ABT3HH85</accession>
<keyword evidence="2" id="KW-0472">Membrane</keyword>
<dbReference type="EMBL" id="JAOQNS010000014">
    <property type="protein sequence ID" value="MCW2309704.1"/>
    <property type="molecule type" value="Genomic_DNA"/>
</dbReference>
<name>A0ABT3HH85_9HYPH</name>
<organism evidence="3 4">
    <name type="scientific">Rhodobium gokarnense</name>
    <dbReference type="NCBI Taxonomy" id="364296"/>
    <lineage>
        <taxon>Bacteria</taxon>
        <taxon>Pseudomonadati</taxon>
        <taxon>Pseudomonadota</taxon>
        <taxon>Alphaproteobacteria</taxon>
        <taxon>Hyphomicrobiales</taxon>
        <taxon>Rhodobiaceae</taxon>
        <taxon>Rhodobium</taxon>
    </lineage>
</organism>
<evidence type="ECO:0000256" key="2">
    <source>
        <dbReference type="SAM" id="Phobius"/>
    </source>
</evidence>
<dbReference type="RefSeq" id="WP_264603282.1">
    <property type="nucleotide sequence ID" value="NZ_JAOQNS010000014.1"/>
</dbReference>
<evidence type="ECO:0000256" key="1">
    <source>
        <dbReference type="SAM" id="MobiDB-lite"/>
    </source>
</evidence>